<dbReference type="InterPro" id="IPR000914">
    <property type="entry name" value="SBP_5_dom"/>
</dbReference>
<feature type="domain" description="Solute-binding protein family 5" evidence="3">
    <location>
        <begin position="177"/>
        <end position="478"/>
    </location>
</feature>
<dbReference type="Gene3D" id="3.40.190.10">
    <property type="entry name" value="Periplasmic binding protein-like II"/>
    <property type="match status" value="1"/>
</dbReference>
<gene>
    <name evidence="5" type="ORF">Q5Y73_20050</name>
</gene>
<dbReference type="EMBL" id="JAVAMP010000014">
    <property type="protein sequence ID" value="MDP5276390.1"/>
    <property type="molecule type" value="Genomic_DNA"/>
</dbReference>
<comment type="subcellular location">
    <subcellularLocation>
        <location evidence="1">Cell membrane</location>
        <topology evidence="1">Lipid-anchor</topology>
    </subcellularLocation>
</comment>
<dbReference type="CDD" id="cd08507">
    <property type="entry name" value="PBP2_SgrR_like"/>
    <property type="match status" value="1"/>
</dbReference>
<dbReference type="InterPro" id="IPR025370">
    <property type="entry name" value="SgrR_HTH_N"/>
</dbReference>
<dbReference type="Gene3D" id="3.10.105.10">
    <property type="entry name" value="Dipeptide-binding Protein, Domain 3"/>
    <property type="match status" value="1"/>
</dbReference>
<dbReference type="Pfam" id="PF00496">
    <property type="entry name" value="SBP_bac_5"/>
    <property type="match status" value="1"/>
</dbReference>
<comment type="caution">
    <text evidence="5">The sequence shown here is derived from an EMBL/GenBank/DDBJ whole genome shotgun (WGS) entry which is preliminary data.</text>
</comment>
<dbReference type="SUPFAM" id="SSF53850">
    <property type="entry name" value="Periplasmic binding protein-like II"/>
    <property type="match status" value="1"/>
</dbReference>
<evidence type="ECO:0000259" key="4">
    <source>
        <dbReference type="Pfam" id="PF12793"/>
    </source>
</evidence>
<evidence type="ECO:0000259" key="3">
    <source>
        <dbReference type="Pfam" id="PF00496"/>
    </source>
</evidence>
<evidence type="ECO:0000313" key="6">
    <source>
        <dbReference type="Proteomes" id="UP001231941"/>
    </source>
</evidence>
<keyword evidence="2" id="KW-0238">DNA-binding</keyword>
<reference evidence="5 6" key="1">
    <citation type="submission" date="2023-08" db="EMBL/GenBank/DDBJ databases">
        <authorList>
            <person name="Park J.-S."/>
        </authorList>
    </citation>
    <scope>NUCLEOTIDE SEQUENCE [LARGE SCALE GENOMIC DNA]</scope>
    <source>
        <strain evidence="5 6">2205SS18-9</strain>
    </source>
</reference>
<dbReference type="PROSITE" id="PS01040">
    <property type="entry name" value="SBP_BACTERIAL_5"/>
    <property type="match status" value="1"/>
</dbReference>
<keyword evidence="6" id="KW-1185">Reference proteome</keyword>
<protein>
    <submittedName>
        <fullName evidence="5">ABC transporter substrate-binding protein</fullName>
    </submittedName>
</protein>
<evidence type="ECO:0000313" key="5">
    <source>
        <dbReference type="EMBL" id="MDP5276390.1"/>
    </source>
</evidence>
<dbReference type="InterPro" id="IPR039424">
    <property type="entry name" value="SBP_5"/>
</dbReference>
<feature type="domain" description="Transcriptional regulator SgrR N-terminal HTH" evidence="4">
    <location>
        <begin position="4"/>
        <end position="102"/>
    </location>
</feature>
<evidence type="ECO:0000256" key="2">
    <source>
        <dbReference type="ARBA" id="ARBA00023125"/>
    </source>
</evidence>
<accession>A0ABT9J5V9</accession>
<dbReference type="PANTHER" id="PTHR30290">
    <property type="entry name" value="PERIPLASMIC BINDING COMPONENT OF ABC TRANSPORTER"/>
    <property type="match status" value="1"/>
</dbReference>
<dbReference type="Pfam" id="PF12793">
    <property type="entry name" value="SgrR_N"/>
    <property type="match status" value="1"/>
</dbReference>
<dbReference type="InterPro" id="IPR023765">
    <property type="entry name" value="SBP_5_CS"/>
</dbReference>
<dbReference type="RefSeq" id="WP_305993696.1">
    <property type="nucleotide sequence ID" value="NZ_JAVAMP010000014.1"/>
</dbReference>
<dbReference type="Proteomes" id="UP001231941">
    <property type="component" value="Unassembled WGS sequence"/>
</dbReference>
<name>A0ABT9J5V9_9BACL</name>
<evidence type="ECO:0000256" key="1">
    <source>
        <dbReference type="ARBA" id="ARBA00004193"/>
    </source>
</evidence>
<sequence>MNLIDDYIKLYSHFSEIKKDEKLELSLEVVSRIFFCTTRNSRLILKKMEDEHWLVWYPGRGRGNRSKITFLVEPSDLIFDRSVTIVKSGELIDAKAYIQKYKIRFPSVYKQFHLWIDTVFGYHSVSFDQKKMDTLRFKVSVLPINRLDPIHVSLRSESHIVKQICDTLVCFNAEAEEIEPHIAFYWETNQDAKEWTFYLRKGIKFHNGELLTASDVYYTFQRFRNDSHNLHGWMLEDVKDIEVLDEYTIQVRLYHENHLFLHILSDEHLSILSCQNEAVHSNDFLIGSGPFKLIRNDESMLVLEANDVYFRERPFLDRVELWNFTDDFNLKDQKLNEVLYTPHAHHQIKGHVDPNWRDTALNEWNVQYVTFNLNKHGPIQNIYFRKALQSIMNRVDLMKALGGSRNEAANNLLPVISREYEYSNHEEVNELIKKSGYNGERLKLYTFADQDHVEDCSWIQEQCDKVGIWIQPSYLEADVLLQPRILKEADILHDSANFNEQFELCFLHMLLTKNSFLYTHLTSSFKEEIRRKSLKIYQTKVQKDRIQLLQEIENELLEKMNIIPLYRNKVNVQSHSMVQNVSLNLQGWLDFYGIWFKRILKN</sequence>
<proteinExistence type="predicted"/>
<dbReference type="PANTHER" id="PTHR30290:SF72">
    <property type="entry name" value="HTH-TYPE TRANSCRIPTIONAL REGULATOR SGRR"/>
    <property type="match status" value="1"/>
</dbReference>
<organism evidence="5 6">
    <name type="scientific">Chengkuizengella axinellae</name>
    <dbReference type="NCBI Taxonomy" id="3064388"/>
    <lineage>
        <taxon>Bacteria</taxon>
        <taxon>Bacillati</taxon>
        <taxon>Bacillota</taxon>
        <taxon>Bacilli</taxon>
        <taxon>Bacillales</taxon>
        <taxon>Paenibacillaceae</taxon>
        <taxon>Chengkuizengella</taxon>
    </lineage>
</organism>